<dbReference type="Proteomes" id="UP000886998">
    <property type="component" value="Unassembled WGS sequence"/>
</dbReference>
<gene>
    <name evidence="1" type="ORF">TNIN_365071</name>
</gene>
<sequence>MVVCSPLRLPRKFFREERPPDAEKDFLRQFRHRMQIIYMVMSQVLPYGDFEWISPDTFNQEQILSIHENSEAGYVFEVDLEYPTELHNLQSD</sequence>
<name>A0A8X6IP46_9ARAC</name>
<evidence type="ECO:0000313" key="1">
    <source>
        <dbReference type="EMBL" id="GFS51316.1"/>
    </source>
</evidence>
<keyword evidence="2" id="KW-1185">Reference proteome</keyword>
<accession>A0A8X6IP46</accession>
<protein>
    <submittedName>
        <fullName evidence="1">Uncharacterized protein</fullName>
    </submittedName>
</protein>
<organism evidence="1 2">
    <name type="scientific">Trichonephila inaurata madagascariensis</name>
    <dbReference type="NCBI Taxonomy" id="2747483"/>
    <lineage>
        <taxon>Eukaryota</taxon>
        <taxon>Metazoa</taxon>
        <taxon>Ecdysozoa</taxon>
        <taxon>Arthropoda</taxon>
        <taxon>Chelicerata</taxon>
        <taxon>Arachnida</taxon>
        <taxon>Araneae</taxon>
        <taxon>Araneomorphae</taxon>
        <taxon>Entelegynae</taxon>
        <taxon>Araneoidea</taxon>
        <taxon>Nephilidae</taxon>
        <taxon>Trichonephila</taxon>
        <taxon>Trichonephila inaurata</taxon>
    </lineage>
</organism>
<dbReference type="AlphaFoldDB" id="A0A8X6IP46"/>
<dbReference type="OrthoDB" id="414982at2759"/>
<dbReference type="EMBL" id="BMAV01026536">
    <property type="protein sequence ID" value="GFS51316.1"/>
    <property type="molecule type" value="Genomic_DNA"/>
</dbReference>
<reference evidence="1" key="1">
    <citation type="submission" date="2020-08" db="EMBL/GenBank/DDBJ databases">
        <title>Multicomponent nature underlies the extraordinary mechanical properties of spider dragline silk.</title>
        <authorList>
            <person name="Kono N."/>
            <person name="Nakamura H."/>
            <person name="Mori M."/>
            <person name="Yoshida Y."/>
            <person name="Ohtoshi R."/>
            <person name="Malay A.D."/>
            <person name="Moran D.A.P."/>
            <person name="Tomita M."/>
            <person name="Numata K."/>
            <person name="Arakawa K."/>
        </authorList>
    </citation>
    <scope>NUCLEOTIDE SEQUENCE</scope>
</reference>
<comment type="caution">
    <text evidence="1">The sequence shown here is derived from an EMBL/GenBank/DDBJ whole genome shotgun (WGS) entry which is preliminary data.</text>
</comment>
<evidence type="ECO:0000313" key="2">
    <source>
        <dbReference type="Proteomes" id="UP000886998"/>
    </source>
</evidence>
<proteinExistence type="predicted"/>